<keyword evidence="9" id="KW-1185">Reference proteome</keyword>
<dbReference type="CDD" id="cd01949">
    <property type="entry name" value="GGDEF"/>
    <property type="match status" value="1"/>
</dbReference>
<dbReference type="SUPFAM" id="SSF55073">
    <property type="entry name" value="Nucleotide cyclase"/>
    <property type="match status" value="1"/>
</dbReference>
<dbReference type="GO" id="GO:0016020">
    <property type="term" value="C:membrane"/>
    <property type="evidence" value="ECO:0007669"/>
    <property type="project" value="UniProtKB-SubCell"/>
</dbReference>
<dbReference type="InterPro" id="IPR052163">
    <property type="entry name" value="DGC-Regulatory_Protein"/>
</dbReference>
<dbReference type="InterPro" id="IPR042240">
    <property type="entry name" value="CHASE_sf"/>
</dbReference>
<evidence type="ECO:0000256" key="1">
    <source>
        <dbReference type="ARBA" id="ARBA00004370"/>
    </source>
</evidence>
<gene>
    <name evidence="8" type="ORF">SAMN02745724_04931</name>
</gene>
<dbReference type="PANTHER" id="PTHR46663:SF2">
    <property type="entry name" value="GGDEF DOMAIN-CONTAINING PROTEIN"/>
    <property type="match status" value="1"/>
</dbReference>
<dbReference type="Gene3D" id="3.30.450.350">
    <property type="entry name" value="CHASE domain"/>
    <property type="match status" value="1"/>
</dbReference>
<keyword evidence="2 5" id="KW-0812">Transmembrane</keyword>
<evidence type="ECO:0000259" key="6">
    <source>
        <dbReference type="PROSITE" id="PS50839"/>
    </source>
</evidence>
<dbReference type="PROSITE" id="PS50839">
    <property type="entry name" value="CHASE"/>
    <property type="match status" value="1"/>
</dbReference>
<keyword evidence="3 5" id="KW-1133">Transmembrane helix</keyword>
<dbReference type="NCBIfam" id="TIGR00254">
    <property type="entry name" value="GGDEF"/>
    <property type="match status" value="1"/>
</dbReference>
<dbReference type="Pfam" id="PF00990">
    <property type="entry name" value="GGDEF"/>
    <property type="match status" value="1"/>
</dbReference>
<comment type="subcellular location">
    <subcellularLocation>
        <location evidence="1">Membrane</location>
    </subcellularLocation>
</comment>
<dbReference type="EMBL" id="FOLO01000071">
    <property type="protein sequence ID" value="SFD59539.1"/>
    <property type="molecule type" value="Genomic_DNA"/>
</dbReference>
<name>A0A1I1TM10_9GAMM</name>
<dbReference type="InterPro" id="IPR000160">
    <property type="entry name" value="GGDEF_dom"/>
</dbReference>
<feature type="domain" description="GGDEF" evidence="7">
    <location>
        <begin position="377"/>
        <end position="505"/>
    </location>
</feature>
<dbReference type="OrthoDB" id="73375at2"/>
<dbReference type="GO" id="GO:0007165">
    <property type="term" value="P:signal transduction"/>
    <property type="evidence" value="ECO:0007669"/>
    <property type="project" value="UniProtKB-ARBA"/>
</dbReference>
<dbReference type="AlphaFoldDB" id="A0A1I1TM10"/>
<evidence type="ECO:0000256" key="2">
    <source>
        <dbReference type="ARBA" id="ARBA00022692"/>
    </source>
</evidence>
<dbReference type="Gene3D" id="3.30.70.270">
    <property type="match status" value="1"/>
</dbReference>
<accession>A0A1I1TM10</accession>
<dbReference type="RefSeq" id="WP_091991088.1">
    <property type="nucleotide sequence ID" value="NZ_FOLO01000071.1"/>
</dbReference>
<dbReference type="InterPro" id="IPR006189">
    <property type="entry name" value="CHASE_dom"/>
</dbReference>
<dbReference type="Proteomes" id="UP000198862">
    <property type="component" value="Unassembled WGS sequence"/>
</dbReference>
<evidence type="ECO:0000256" key="4">
    <source>
        <dbReference type="ARBA" id="ARBA00023136"/>
    </source>
</evidence>
<dbReference type="PROSITE" id="PS50887">
    <property type="entry name" value="GGDEF"/>
    <property type="match status" value="1"/>
</dbReference>
<protein>
    <submittedName>
        <fullName evidence="8">Diguanylate cyclase (GGDEF) domain-containing protein</fullName>
    </submittedName>
</protein>
<proteinExistence type="predicted"/>
<organism evidence="8 9">
    <name type="scientific">Pseudoalteromonas denitrificans DSM 6059</name>
    <dbReference type="NCBI Taxonomy" id="1123010"/>
    <lineage>
        <taxon>Bacteria</taxon>
        <taxon>Pseudomonadati</taxon>
        <taxon>Pseudomonadota</taxon>
        <taxon>Gammaproteobacteria</taxon>
        <taxon>Alteromonadales</taxon>
        <taxon>Pseudoalteromonadaceae</taxon>
        <taxon>Pseudoalteromonas</taxon>
    </lineage>
</organism>
<evidence type="ECO:0000256" key="5">
    <source>
        <dbReference type="SAM" id="Phobius"/>
    </source>
</evidence>
<dbReference type="Pfam" id="PF03924">
    <property type="entry name" value="CHASE"/>
    <property type="match status" value="1"/>
</dbReference>
<feature type="transmembrane region" description="Helical" evidence="5">
    <location>
        <begin position="303"/>
        <end position="326"/>
    </location>
</feature>
<evidence type="ECO:0000259" key="7">
    <source>
        <dbReference type="PROSITE" id="PS50887"/>
    </source>
</evidence>
<evidence type="ECO:0000313" key="9">
    <source>
        <dbReference type="Proteomes" id="UP000198862"/>
    </source>
</evidence>
<evidence type="ECO:0000256" key="3">
    <source>
        <dbReference type="ARBA" id="ARBA00022989"/>
    </source>
</evidence>
<feature type="transmembrane region" description="Helical" evidence="5">
    <location>
        <begin position="17"/>
        <end position="38"/>
    </location>
</feature>
<evidence type="ECO:0000313" key="8">
    <source>
        <dbReference type="EMBL" id="SFD59539.1"/>
    </source>
</evidence>
<dbReference type="STRING" id="1123010.SAMN02745724_04931"/>
<dbReference type="SMART" id="SM00267">
    <property type="entry name" value="GGDEF"/>
    <property type="match status" value="1"/>
</dbReference>
<dbReference type="GO" id="GO:0003824">
    <property type="term" value="F:catalytic activity"/>
    <property type="evidence" value="ECO:0007669"/>
    <property type="project" value="UniProtKB-ARBA"/>
</dbReference>
<dbReference type="InterPro" id="IPR029787">
    <property type="entry name" value="Nucleotide_cyclase"/>
</dbReference>
<keyword evidence="4 5" id="KW-0472">Membrane</keyword>
<reference evidence="8 9" key="1">
    <citation type="submission" date="2016-10" db="EMBL/GenBank/DDBJ databases">
        <authorList>
            <person name="de Groot N.N."/>
        </authorList>
    </citation>
    <scope>NUCLEOTIDE SEQUENCE [LARGE SCALE GENOMIC DNA]</scope>
    <source>
        <strain evidence="8 9">DSM 6059</strain>
    </source>
</reference>
<feature type="domain" description="CHASE" evidence="6">
    <location>
        <begin position="150"/>
        <end position="214"/>
    </location>
</feature>
<dbReference type="PANTHER" id="PTHR46663">
    <property type="entry name" value="DIGUANYLATE CYCLASE DGCT-RELATED"/>
    <property type="match status" value="1"/>
</dbReference>
<dbReference type="InterPro" id="IPR043128">
    <property type="entry name" value="Rev_trsase/Diguanyl_cyclase"/>
</dbReference>
<sequence>MEFEQTLNSGKDKFRIVLVYFFLALFSLLSFIGINFFIISSNISDAHKGFITQTNDIHQHLLQVTQSTNFILDGFSILLSSIGLESYGTIVKYSHQVLNRVPYIYQIQAAQRVTKENLSEFNDIQSTFYNYKVKVFDGSRFTDASQSTASEFYPITFFADKDNLSFNNYGLDVLSLPFLAKSTKLAQRHNKTVISEPFDTLDDERVFVMVQPSYFEQKMQPDFFSFFVIKSDILVNKNSITPNLDIAIHLKNEPENLLYELAQKNVSEQEKSLLPQFSYQKEISIGAQILILSIKKQLTWNTIALNILVIIFIGSLLFLFSFYLMFKIHFDSELIKVKHSKQLFDLANYDALTSLSNRHSFNNKLIHSLKAAARNKSQVGILFLDLDGFKTINDTLGHNIGDLVLKLSANKIKVTVREIDTVGRLGGDEFAIILEDIEGISLCETIMERLKFSVASITEIDAHKITLGTSIGYSVYPKDGKSADELLNLADKRMYIDKNYKKQAS</sequence>